<dbReference type="Proteomes" id="UP000186817">
    <property type="component" value="Unassembled WGS sequence"/>
</dbReference>
<evidence type="ECO:0000313" key="2">
    <source>
        <dbReference type="Proteomes" id="UP000186817"/>
    </source>
</evidence>
<protein>
    <recommendedName>
        <fullName evidence="3">C3H1-type domain-containing protein</fullName>
    </recommendedName>
</protein>
<name>A0A1Q9ETM1_SYMMI</name>
<evidence type="ECO:0008006" key="3">
    <source>
        <dbReference type="Google" id="ProtNLM"/>
    </source>
</evidence>
<keyword evidence="2" id="KW-1185">Reference proteome</keyword>
<evidence type="ECO:0000313" key="1">
    <source>
        <dbReference type="EMBL" id="OLQ10775.1"/>
    </source>
</evidence>
<reference evidence="1 2" key="1">
    <citation type="submission" date="2016-02" db="EMBL/GenBank/DDBJ databases">
        <title>Genome analysis of coral dinoflagellate symbionts highlights evolutionary adaptations to a symbiotic lifestyle.</title>
        <authorList>
            <person name="Aranda M."/>
            <person name="Li Y."/>
            <person name="Liew Y.J."/>
            <person name="Baumgarten S."/>
            <person name="Simakov O."/>
            <person name="Wilson M."/>
            <person name="Piel J."/>
            <person name="Ashoor H."/>
            <person name="Bougouffa S."/>
            <person name="Bajic V.B."/>
            <person name="Ryu T."/>
            <person name="Ravasi T."/>
            <person name="Bayer T."/>
            <person name="Micklem G."/>
            <person name="Kim H."/>
            <person name="Bhak J."/>
            <person name="Lajeunesse T.C."/>
            <person name="Voolstra C.R."/>
        </authorList>
    </citation>
    <scope>NUCLEOTIDE SEQUENCE [LARGE SCALE GENOMIC DNA]</scope>
    <source>
        <strain evidence="1 2">CCMP2467</strain>
    </source>
</reference>
<dbReference type="AlphaFoldDB" id="A0A1Q9ETM1"/>
<comment type="caution">
    <text evidence="1">The sequence shown here is derived from an EMBL/GenBank/DDBJ whole genome shotgun (WGS) entry which is preliminary data.</text>
</comment>
<sequence>MVGTGTYMALWAQIPLADWESAAPPQGAASSEPVSRAVVMPSRPGHCNYGTWGHPELCNRPCVHMQKTSQCPSGQRCEHCHLPHVAPVAKMDKLQRTLIQQLSRDAVIALLLPQIRQRAAAVCWAADPHAGLMFTASAVEDLIHLLEDDAVAPTVEVEEELAEIPQRQLRGLNRVLARMPLCALVRQFPFSDPPRLERMLERVRLQLPPTAPPPGLEDVVVIRL</sequence>
<dbReference type="OrthoDB" id="407228at2759"/>
<organism evidence="1 2">
    <name type="scientific">Symbiodinium microadriaticum</name>
    <name type="common">Dinoflagellate</name>
    <name type="synonym">Zooxanthella microadriatica</name>
    <dbReference type="NCBI Taxonomy" id="2951"/>
    <lineage>
        <taxon>Eukaryota</taxon>
        <taxon>Sar</taxon>
        <taxon>Alveolata</taxon>
        <taxon>Dinophyceae</taxon>
        <taxon>Suessiales</taxon>
        <taxon>Symbiodiniaceae</taxon>
        <taxon>Symbiodinium</taxon>
    </lineage>
</organism>
<dbReference type="OMA" id="LARMPLC"/>
<dbReference type="EMBL" id="LSRX01000072">
    <property type="protein sequence ID" value="OLQ10775.1"/>
    <property type="molecule type" value="Genomic_DNA"/>
</dbReference>
<accession>A0A1Q9ETM1</accession>
<gene>
    <name evidence="1" type="ORF">AK812_SmicGene5470</name>
</gene>
<proteinExistence type="predicted"/>